<keyword evidence="3" id="KW-1185">Reference proteome</keyword>
<evidence type="ECO:0000313" key="2">
    <source>
        <dbReference type="EMBL" id="NDL57176.1"/>
    </source>
</evidence>
<dbReference type="Pfam" id="PF00583">
    <property type="entry name" value="Acetyltransf_1"/>
    <property type="match status" value="1"/>
</dbReference>
<evidence type="ECO:0000313" key="3">
    <source>
        <dbReference type="Proteomes" id="UP000460435"/>
    </source>
</evidence>
<dbReference type="GO" id="GO:0016747">
    <property type="term" value="F:acyltransferase activity, transferring groups other than amino-acyl groups"/>
    <property type="evidence" value="ECO:0007669"/>
    <property type="project" value="InterPro"/>
</dbReference>
<name>A0A7K3M1K4_9ACTN</name>
<dbReference type="CDD" id="cd04301">
    <property type="entry name" value="NAT_SF"/>
    <property type="match status" value="1"/>
</dbReference>
<gene>
    <name evidence="2" type="ORF">F7O44_08845</name>
</gene>
<dbReference type="InterPro" id="IPR000182">
    <property type="entry name" value="GNAT_dom"/>
</dbReference>
<dbReference type="Gene3D" id="3.40.630.30">
    <property type="match status" value="1"/>
</dbReference>
<protein>
    <submittedName>
        <fullName evidence="2">GNAT family N-acetyltransferase</fullName>
    </submittedName>
</protein>
<comment type="caution">
    <text evidence="2">The sequence shown here is derived from an EMBL/GenBank/DDBJ whole genome shotgun (WGS) entry which is preliminary data.</text>
</comment>
<dbReference type="SUPFAM" id="SSF55729">
    <property type="entry name" value="Acyl-CoA N-acyltransferases (Nat)"/>
    <property type="match status" value="1"/>
</dbReference>
<feature type="domain" description="N-acetyltransferase" evidence="1">
    <location>
        <begin position="1"/>
        <end position="130"/>
    </location>
</feature>
<accession>A0A7K3M1K4</accession>
<organism evidence="2 3">
    <name type="scientific">Phytoactinopolyspora mesophila</name>
    <dbReference type="NCBI Taxonomy" id="2650750"/>
    <lineage>
        <taxon>Bacteria</taxon>
        <taxon>Bacillati</taxon>
        <taxon>Actinomycetota</taxon>
        <taxon>Actinomycetes</taxon>
        <taxon>Jiangellales</taxon>
        <taxon>Jiangellaceae</taxon>
        <taxon>Phytoactinopolyspora</taxon>
    </lineage>
</organism>
<evidence type="ECO:0000259" key="1">
    <source>
        <dbReference type="PROSITE" id="PS51186"/>
    </source>
</evidence>
<sequence length="130" mass="14139">MVRSAKRDVIVAWSNSDPIGYLTIAWDSPYPPFAAASIPEIVDFNVLARHRRRGAGSTLMDEAEDRIARRSDHAGIGVGLYSDYGSAQRMYVKRGYIPDGAGVVLGCRPVAPGTTIVIDDGPSLMFTKRL</sequence>
<dbReference type="EMBL" id="WLZY01000002">
    <property type="protein sequence ID" value="NDL57176.1"/>
    <property type="molecule type" value="Genomic_DNA"/>
</dbReference>
<dbReference type="InterPro" id="IPR016181">
    <property type="entry name" value="Acyl_CoA_acyltransferase"/>
</dbReference>
<dbReference type="AlphaFoldDB" id="A0A7K3M1K4"/>
<proteinExistence type="predicted"/>
<reference evidence="2 3" key="1">
    <citation type="submission" date="2019-11" db="EMBL/GenBank/DDBJ databases">
        <authorList>
            <person name="Li X.-J."/>
            <person name="Feng X.-M."/>
        </authorList>
    </citation>
    <scope>NUCLEOTIDE SEQUENCE [LARGE SCALE GENOMIC DNA]</scope>
    <source>
        <strain evidence="2 3">XMNu-373</strain>
    </source>
</reference>
<keyword evidence="2" id="KW-0808">Transferase</keyword>
<dbReference type="Proteomes" id="UP000460435">
    <property type="component" value="Unassembled WGS sequence"/>
</dbReference>
<dbReference type="PROSITE" id="PS51186">
    <property type="entry name" value="GNAT"/>
    <property type="match status" value="1"/>
</dbReference>